<dbReference type="STRING" id="1219011.GCA_001895045_02136"/>
<protein>
    <submittedName>
        <fullName evidence="2">Mycothiol maleylpyruvate isomerase N-terminal domain</fullName>
    </submittedName>
</protein>
<feature type="domain" description="Mycothiol-dependent maleylpyruvate isomerase metal-binding" evidence="1">
    <location>
        <begin position="11"/>
        <end position="51"/>
    </location>
</feature>
<accession>A0A2X4TQK2</accession>
<keyword evidence="2" id="KW-0413">Isomerase</keyword>
<dbReference type="RefSeq" id="WP_072700157.1">
    <property type="nucleotide sequence ID" value="NZ_JAFBBL010000001.1"/>
</dbReference>
<proteinExistence type="predicted"/>
<gene>
    <name evidence="2" type="ORF">NCTC10994_01260</name>
</gene>
<sequence length="185" mass="20181">MNTTADRHSEAERPLGSVVSAVDPAAWDRPSPCEGWTTRDVLAHIIDTQREFFAGRDIDLGERPSLDDPARAWRQHTARVADVVADEGVVDTAYDGYFGPTTIGATFEQFYIWDMIVHRWDIATGAGLDDTFTDAEIAAVEAGADSFGDSLYMDGVCAPGVEVPDRADRATRLLARLGRSRAHAV</sequence>
<dbReference type="Pfam" id="PF11716">
    <property type="entry name" value="MDMPI_N"/>
    <property type="match status" value="1"/>
</dbReference>
<dbReference type="InterPro" id="IPR024344">
    <property type="entry name" value="MDMPI_metal-binding"/>
</dbReference>
<keyword evidence="3" id="KW-1185">Reference proteome</keyword>
<keyword evidence="2" id="KW-0670">Pyruvate</keyword>
<dbReference type="InterPro" id="IPR017520">
    <property type="entry name" value="CHP03086"/>
</dbReference>
<dbReference type="InterPro" id="IPR017517">
    <property type="entry name" value="Maleyloyr_isom"/>
</dbReference>
<dbReference type="GO" id="GO:0046872">
    <property type="term" value="F:metal ion binding"/>
    <property type="evidence" value="ECO:0007669"/>
    <property type="project" value="InterPro"/>
</dbReference>
<evidence type="ECO:0000313" key="2">
    <source>
        <dbReference type="EMBL" id="SQI29817.1"/>
    </source>
</evidence>
<dbReference type="NCBIfam" id="TIGR03083">
    <property type="entry name" value="maleylpyruvate isomerase family mycothiol-dependent enzyme"/>
    <property type="match status" value="1"/>
</dbReference>
<dbReference type="KEGG" id="rcr:NCTC10994_01260"/>
<dbReference type="Gene3D" id="1.20.120.450">
    <property type="entry name" value="dinb family like domain"/>
    <property type="match status" value="1"/>
</dbReference>
<dbReference type="SUPFAM" id="SSF109854">
    <property type="entry name" value="DinB/YfiT-like putative metalloenzymes"/>
    <property type="match status" value="1"/>
</dbReference>
<reference evidence="2 3" key="1">
    <citation type="submission" date="2018-06" db="EMBL/GenBank/DDBJ databases">
        <authorList>
            <consortium name="Pathogen Informatics"/>
            <person name="Doyle S."/>
        </authorList>
    </citation>
    <scope>NUCLEOTIDE SEQUENCE [LARGE SCALE GENOMIC DNA]</scope>
    <source>
        <strain evidence="2 3">NCTC10994</strain>
    </source>
</reference>
<dbReference type="EMBL" id="LS483468">
    <property type="protein sequence ID" value="SQI29817.1"/>
    <property type="molecule type" value="Genomic_DNA"/>
</dbReference>
<dbReference type="InterPro" id="IPR034660">
    <property type="entry name" value="DinB/YfiT-like"/>
</dbReference>
<dbReference type="AlphaFoldDB" id="A0A2X4TQK2"/>
<evidence type="ECO:0000259" key="1">
    <source>
        <dbReference type="Pfam" id="PF11716"/>
    </source>
</evidence>
<dbReference type="Proteomes" id="UP000249091">
    <property type="component" value="Chromosome 1"/>
</dbReference>
<dbReference type="GO" id="GO:0016853">
    <property type="term" value="F:isomerase activity"/>
    <property type="evidence" value="ECO:0007669"/>
    <property type="project" value="UniProtKB-KW"/>
</dbReference>
<name>A0A2X4TQK2_9NOCA</name>
<evidence type="ECO:0000313" key="3">
    <source>
        <dbReference type="Proteomes" id="UP000249091"/>
    </source>
</evidence>
<organism evidence="2 3">
    <name type="scientific">Rhodococcus coprophilus</name>
    <dbReference type="NCBI Taxonomy" id="38310"/>
    <lineage>
        <taxon>Bacteria</taxon>
        <taxon>Bacillati</taxon>
        <taxon>Actinomycetota</taxon>
        <taxon>Actinomycetes</taxon>
        <taxon>Mycobacteriales</taxon>
        <taxon>Nocardiaceae</taxon>
        <taxon>Rhodococcus</taxon>
    </lineage>
</organism>
<dbReference type="NCBIfam" id="TIGR03086">
    <property type="entry name" value="TIGR03086 family metal-binding protein"/>
    <property type="match status" value="1"/>
</dbReference>